<feature type="compositionally biased region" description="Low complexity" evidence="6">
    <location>
        <begin position="1616"/>
        <end position="1628"/>
    </location>
</feature>
<feature type="transmembrane region" description="Helical" evidence="7">
    <location>
        <begin position="776"/>
        <end position="800"/>
    </location>
</feature>
<feature type="transmembrane region" description="Helical" evidence="7">
    <location>
        <begin position="806"/>
        <end position="828"/>
    </location>
</feature>
<feature type="region of interest" description="Disordered" evidence="6">
    <location>
        <begin position="1091"/>
        <end position="1202"/>
    </location>
</feature>
<feature type="region of interest" description="Disordered" evidence="6">
    <location>
        <begin position="1226"/>
        <end position="1256"/>
    </location>
</feature>
<gene>
    <name evidence="8" type="ORF">HXX76_007710</name>
</gene>
<feature type="region of interest" description="Disordered" evidence="6">
    <location>
        <begin position="641"/>
        <end position="728"/>
    </location>
</feature>
<dbReference type="Proteomes" id="UP000650467">
    <property type="component" value="Unassembled WGS sequence"/>
</dbReference>
<keyword evidence="5" id="KW-0067">ATP-binding</keyword>
<dbReference type="InterPro" id="IPR050647">
    <property type="entry name" value="Plant_LRR-RLKs"/>
</dbReference>
<evidence type="ECO:0000256" key="1">
    <source>
        <dbReference type="ARBA" id="ARBA00004430"/>
    </source>
</evidence>
<dbReference type="GO" id="GO:0005524">
    <property type="term" value="F:ATP binding"/>
    <property type="evidence" value="ECO:0007669"/>
    <property type="project" value="UniProtKB-KW"/>
</dbReference>
<evidence type="ECO:0000256" key="5">
    <source>
        <dbReference type="ARBA" id="ARBA00022840"/>
    </source>
</evidence>
<comment type="caution">
    <text evidence="8">The sequence shown here is derived from an EMBL/GenBank/DDBJ whole genome shotgun (WGS) entry which is preliminary data.</text>
</comment>
<evidence type="ECO:0000313" key="8">
    <source>
        <dbReference type="EMBL" id="KAG2434825.1"/>
    </source>
</evidence>
<reference evidence="8" key="1">
    <citation type="journal article" date="2020" name="bioRxiv">
        <title>Comparative genomics of Chlamydomonas.</title>
        <authorList>
            <person name="Craig R.J."/>
            <person name="Hasan A.R."/>
            <person name="Ness R.W."/>
            <person name="Keightley P.D."/>
        </authorList>
    </citation>
    <scope>NUCLEOTIDE SEQUENCE</scope>
    <source>
        <strain evidence="8">SAG 7.73</strain>
    </source>
</reference>
<keyword evidence="9" id="KW-1185">Reference proteome</keyword>
<dbReference type="PANTHER" id="PTHR48056">
    <property type="entry name" value="LRR RECEPTOR-LIKE SERINE/THREONINE-PROTEIN KINASE-RELATED"/>
    <property type="match status" value="1"/>
</dbReference>
<dbReference type="PANTHER" id="PTHR48056:SF81">
    <property type="entry name" value="RECEPTOR PROTEIN-TYROSINE KINASE CEPR1"/>
    <property type="match status" value="1"/>
</dbReference>
<sequence length="1685" mass="165324">MGRVFAVPAASTDCYAYSFDTTRVCGSNRAFPAGNVYDACEARAVSRDADGCAKLPGYTFYRGWALPPEEATSWRVDDGTQWDKVAGGAAAKVAAARDMPLMAGRCGALGSCVAFVNTGGSTDLLYQLPARSHWRLTAPDADYCAGIYAKEPPPDSCPRIPGYLFTPLHTLDTNASTSAGSGTSTSSSSSSGGSFITIAGSGPCADCADSSALALRCEAYGSACAGFSNYHGLIVSTGSSSSSGTGSGSPALLTDAPLAQFTSTPCVGLFSRTGRAFPAEVEELDQLLCGQLVYCTGQLRYHAAGVAGSGSSSSSSSSSGSSSSGGSSYYVDIAVDVLSDFALPRQLTDAGGGGFKSLPAVRSLTVRCGGGSGLLGAGFPVGLTALLPFLRELRVSGCRLGGRLPDELAGLKYLRVLDLSDNGIVGPLPESWANMTLGYLNLSRNALTGGLPLSWRRLITPPAAAPLPPPSPQPPRSPADAAAAAAAALAASGTPGTAASTPISTLATAAALLVADLSYNQLAGAVQHDYVYDSCVDGEMRMSLAGAAPPPALVDALGSGGRPTFLLHGNPGVAAWAGAYQYAAADVDALEGGGSNMCGADGYKVALGVLWGVFGGLLLLVVGIAVFGAVREARRQQRLGGGISGRFGFTSDHDRHRQHPFPPRASDQDGEGHAMDTDDDGTVPNSPSAAQAVDSPGRRPRAGAGAGVSGDNDDEDDDDADGGGGHRGAVAVVSSSATASAAAAAAARCGARGRGVWATAGGALRRLWGKRWFRRLVLLVRVAYLVADLGLDVAVTVWLYSDGASSSSAVCLAFIVITQGVVGIALLVSLSHHFFASRTLVLLLSPVLLVLMPVVGPVLAIANIRNSDVPLVFWRYLELVEFCVALLQAPAESVTQSVVYAQQNLMGNGMYMNHGLFIASIVFSLGDMLIAAAKLCRYKRGPLRRVQVALTHLDKVRDPADYRARLMADYGPHAGSGGALGRYDRNASHLATPLTGGAGGGGGGGGGGAGSAAAAGGGGGGSAMFGLGGKGPHGGGASGSDMFGLGPPGASGGGGVLELQPADGSGEGVGAATAVAAAVTAAAAAAAAAATSGGGGMSPMGFMPTSSRFRPPSLLQPSASQRVGGAAASSSGGGLPPTPSRLGGGQQPPGNTRLAPMTLSGQQPLKSALPSLPITPGRPWGPGSAPPTASGASAAEGPAEGPAGAAATAMWLGAGAAALAAGAAGSAHTSDAGGSLERRSRSVPAEGGSVGGGPSLHAMAPLAGSFSADASLAGAGLPPHHHHPQLTSSTSWAPMQTPPSMTARNRRNSGSAGGGSGSGGLPPPHPGHPTASATASSISLQASGLPAATASSAAGGAAASGSTASTAASPYQPQFASTYQNPHFATSYQNPHFAQSDSAEARYLAAAAASAAAALSDAASSDGAAGGGAGSGSLQRLSTLSSAPAAAAGGGYGRRPGSSNGAGAGPIAGSTSIPEPASLGTASPPGAAGQGRWPAQRSAGGSPLGPGAVLGGGGGAGPPRPSYGGAGTGSVTPGSYGASGSVSRSMSPLRGVAAAAAADAATRSGSASPARRREGLPGLSIAVPPSPGSEAEVTVIRMHSSAVTPEGTTGGLRHLSPASASVPMSVSSQGGTPSVARSGPHPLAATSAASAPVPTAAALALAAAAAQQQQHAEGSGRGASDFMSG</sequence>
<feature type="region of interest" description="Disordered" evidence="6">
    <location>
        <begin position="1273"/>
        <end position="1336"/>
    </location>
</feature>
<comment type="subcellular location">
    <subcellularLocation>
        <location evidence="1">Cytoplasm</location>
        <location evidence="1">Cytoskeleton</location>
        <location evidence="1">Cilium axoneme</location>
    </subcellularLocation>
</comment>
<evidence type="ECO:0000256" key="3">
    <source>
        <dbReference type="ARBA" id="ARBA00022737"/>
    </source>
</evidence>
<feature type="transmembrane region" description="Helical" evidence="7">
    <location>
        <begin position="915"/>
        <end position="936"/>
    </location>
</feature>
<protein>
    <submittedName>
        <fullName evidence="8">Uncharacterized protein</fullName>
    </submittedName>
</protein>
<dbReference type="SUPFAM" id="SSF52058">
    <property type="entry name" value="L domain-like"/>
    <property type="match status" value="1"/>
</dbReference>
<feature type="compositionally biased region" description="Polar residues" evidence="6">
    <location>
        <begin position="1285"/>
        <end position="1303"/>
    </location>
</feature>
<evidence type="ECO:0000256" key="4">
    <source>
        <dbReference type="ARBA" id="ARBA00022741"/>
    </source>
</evidence>
<feature type="compositionally biased region" description="Gly residues" evidence="6">
    <location>
        <begin position="1502"/>
        <end position="1517"/>
    </location>
</feature>
<feature type="compositionally biased region" description="Basic and acidic residues" evidence="6">
    <location>
        <begin position="666"/>
        <end position="676"/>
    </location>
</feature>
<dbReference type="GO" id="GO:0005930">
    <property type="term" value="C:axoneme"/>
    <property type="evidence" value="ECO:0007669"/>
    <property type="project" value="UniProtKB-SubCell"/>
</dbReference>
<keyword evidence="2" id="KW-0433">Leucine-rich repeat</keyword>
<dbReference type="Pfam" id="PF00560">
    <property type="entry name" value="LRR_1"/>
    <property type="match status" value="2"/>
</dbReference>
<evidence type="ECO:0000313" key="9">
    <source>
        <dbReference type="Proteomes" id="UP000650467"/>
    </source>
</evidence>
<evidence type="ECO:0000256" key="6">
    <source>
        <dbReference type="SAM" id="MobiDB-lite"/>
    </source>
</evidence>
<dbReference type="InterPro" id="IPR032675">
    <property type="entry name" value="LRR_dom_sf"/>
</dbReference>
<accession>A0A835TB80</accession>
<organism evidence="8 9">
    <name type="scientific">Chlamydomonas incerta</name>
    <dbReference type="NCBI Taxonomy" id="51695"/>
    <lineage>
        <taxon>Eukaryota</taxon>
        <taxon>Viridiplantae</taxon>
        <taxon>Chlorophyta</taxon>
        <taxon>core chlorophytes</taxon>
        <taxon>Chlorophyceae</taxon>
        <taxon>CS clade</taxon>
        <taxon>Chlamydomonadales</taxon>
        <taxon>Chlamydomonadaceae</taxon>
        <taxon>Chlamydomonas</taxon>
    </lineage>
</organism>
<evidence type="ECO:0000256" key="7">
    <source>
        <dbReference type="SAM" id="Phobius"/>
    </source>
</evidence>
<feature type="region of interest" description="Disordered" evidence="6">
    <location>
        <begin position="1444"/>
        <end position="1529"/>
    </location>
</feature>
<dbReference type="OrthoDB" id="406235at2759"/>
<dbReference type="Gene3D" id="3.80.10.10">
    <property type="entry name" value="Ribonuclease Inhibitor"/>
    <property type="match status" value="1"/>
</dbReference>
<keyword evidence="4" id="KW-0547">Nucleotide-binding</keyword>
<keyword evidence="3" id="KW-0677">Repeat</keyword>
<feature type="compositionally biased region" description="Low complexity" evidence="6">
    <location>
        <begin position="1226"/>
        <end position="1235"/>
    </location>
</feature>
<feature type="compositionally biased region" description="Low complexity" evidence="6">
    <location>
        <begin position="1181"/>
        <end position="1202"/>
    </location>
</feature>
<feature type="compositionally biased region" description="Acidic residues" evidence="6">
    <location>
        <begin position="711"/>
        <end position="721"/>
    </location>
</feature>
<proteinExistence type="predicted"/>
<dbReference type="EMBL" id="JAEHOC010000016">
    <property type="protein sequence ID" value="KAG2434825.1"/>
    <property type="molecule type" value="Genomic_DNA"/>
</dbReference>
<feature type="transmembrane region" description="Helical" evidence="7">
    <location>
        <begin position="840"/>
        <end position="864"/>
    </location>
</feature>
<keyword evidence="7" id="KW-0812">Transmembrane</keyword>
<keyword evidence="7" id="KW-0472">Membrane</keyword>
<feature type="compositionally biased region" description="Gly residues" evidence="6">
    <location>
        <begin position="1448"/>
        <end position="1466"/>
    </location>
</feature>
<feature type="compositionally biased region" description="Low complexity" evidence="6">
    <location>
        <begin position="1640"/>
        <end position="1672"/>
    </location>
</feature>
<name>A0A835TB80_CHLIN</name>
<evidence type="ECO:0000256" key="2">
    <source>
        <dbReference type="ARBA" id="ARBA00022614"/>
    </source>
</evidence>
<feature type="transmembrane region" description="Helical" evidence="7">
    <location>
        <begin position="605"/>
        <end position="630"/>
    </location>
</feature>
<dbReference type="InterPro" id="IPR001611">
    <property type="entry name" value="Leu-rich_rpt"/>
</dbReference>
<keyword evidence="7" id="KW-1133">Transmembrane helix</keyword>
<feature type="compositionally biased region" description="Gly residues" evidence="6">
    <location>
        <begin position="1311"/>
        <end position="1320"/>
    </location>
</feature>
<feature type="region of interest" description="Disordered" evidence="6">
    <location>
        <begin position="1560"/>
        <end position="1685"/>
    </location>
</feature>
<feature type="compositionally biased region" description="Low complexity" evidence="6">
    <location>
        <begin position="1118"/>
        <end position="1130"/>
    </location>
</feature>